<dbReference type="AlphaFoldDB" id="A0A2U1Q0B6"/>
<gene>
    <name evidence="2" type="ORF">CTI12_AA028050</name>
</gene>
<reference evidence="2 3" key="1">
    <citation type="journal article" date="2018" name="Mol. Plant">
        <title>The genome of Artemisia annua provides insight into the evolution of Asteraceae family and artemisinin biosynthesis.</title>
        <authorList>
            <person name="Shen Q."/>
            <person name="Zhang L."/>
            <person name="Liao Z."/>
            <person name="Wang S."/>
            <person name="Yan T."/>
            <person name="Shi P."/>
            <person name="Liu M."/>
            <person name="Fu X."/>
            <person name="Pan Q."/>
            <person name="Wang Y."/>
            <person name="Lv Z."/>
            <person name="Lu X."/>
            <person name="Zhang F."/>
            <person name="Jiang W."/>
            <person name="Ma Y."/>
            <person name="Chen M."/>
            <person name="Hao X."/>
            <person name="Li L."/>
            <person name="Tang Y."/>
            <person name="Lv G."/>
            <person name="Zhou Y."/>
            <person name="Sun X."/>
            <person name="Brodelius P.E."/>
            <person name="Rose J.K.C."/>
            <person name="Tang K."/>
        </authorList>
    </citation>
    <scope>NUCLEOTIDE SEQUENCE [LARGE SCALE GENOMIC DNA]</scope>
    <source>
        <strain evidence="3">cv. Huhao1</strain>
        <tissue evidence="2">Leaf</tissue>
    </source>
</reference>
<evidence type="ECO:0000256" key="1">
    <source>
        <dbReference type="ARBA" id="ARBA00006974"/>
    </source>
</evidence>
<proteinExistence type="inferred from homology"/>
<accession>A0A2U1Q0B6</accession>
<dbReference type="Proteomes" id="UP000245207">
    <property type="component" value="Unassembled WGS sequence"/>
</dbReference>
<sequence length="173" mass="20109">MHRLRGFRIRHKLVKLVRWKRNKSDSNYIRLQLDCPNYTSKAMSKLCGFARSLTKSAKDICCGKSRSSYIRLGDHQKEVEKNVVPKGHLAVYVGEKEDDARRVLVPVIYFNHPLFGDLLREAEKVYGFNHDGGIHVPCRISEFHNVQTKIKVNEAATGRSDRFRARRSWRLTL</sequence>
<dbReference type="GO" id="GO:0009733">
    <property type="term" value="P:response to auxin"/>
    <property type="evidence" value="ECO:0007669"/>
    <property type="project" value="InterPro"/>
</dbReference>
<dbReference type="OrthoDB" id="1026046at2759"/>
<dbReference type="STRING" id="35608.A0A2U1Q0B6"/>
<dbReference type="PANTHER" id="PTHR31374">
    <property type="entry name" value="AUXIN-INDUCED PROTEIN-LIKE-RELATED"/>
    <property type="match status" value="1"/>
</dbReference>
<protein>
    <submittedName>
        <fullName evidence="2">SAUR-like auxin-responsive protein family</fullName>
    </submittedName>
</protein>
<comment type="similarity">
    <text evidence="1">Belongs to the ARG7 family.</text>
</comment>
<dbReference type="PANTHER" id="PTHR31374:SF304">
    <property type="entry name" value="OS04G0537100 PROTEIN"/>
    <property type="match status" value="1"/>
</dbReference>
<keyword evidence="3" id="KW-1185">Reference proteome</keyword>
<comment type="caution">
    <text evidence="2">The sequence shown here is derived from an EMBL/GenBank/DDBJ whole genome shotgun (WGS) entry which is preliminary data.</text>
</comment>
<dbReference type="EMBL" id="PKPP01000540">
    <property type="protein sequence ID" value="PWA91461.1"/>
    <property type="molecule type" value="Genomic_DNA"/>
</dbReference>
<organism evidence="2 3">
    <name type="scientific">Artemisia annua</name>
    <name type="common">Sweet wormwood</name>
    <dbReference type="NCBI Taxonomy" id="35608"/>
    <lineage>
        <taxon>Eukaryota</taxon>
        <taxon>Viridiplantae</taxon>
        <taxon>Streptophyta</taxon>
        <taxon>Embryophyta</taxon>
        <taxon>Tracheophyta</taxon>
        <taxon>Spermatophyta</taxon>
        <taxon>Magnoliopsida</taxon>
        <taxon>eudicotyledons</taxon>
        <taxon>Gunneridae</taxon>
        <taxon>Pentapetalae</taxon>
        <taxon>asterids</taxon>
        <taxon>campanulids</taxon>
        <taxon>Asterales</taxon>
        <taxon>Asteraceae</taxon>
        <taxon>Asteroideae</taxon>
        <taxon>Anthemideae</taxon>
        <taxon>Artemisiinae</taxon>
        <taxon>Artemisia</taxon>
    </lineage>
</organism>
<dbReference type="InterPro" id="IPR003676">
    <property type="entry name" value="SAUR_fam"/>
</dbReference>
<evidence type="ECO:0000313" key="3">
    <source>
        <dbReference type="Proteomes" id="UP000245207"/>
    </source>
</evidence>
<name>A0A2U1Q0B6_ARTAN</name>
<evidence type="ECO:0000313" key="2">
    <source>
        <dbReference type="EMBL" id="PWA91461.1"/>
    </source>
</evidence>
<dbReference type="Pfam" id="PF02519">
    <property type="entry name" value="Auxin_inducible"/>
    <property type="match status" value="1"/>
</dbReference>